<protein>
    <submittedName>
        <fullName evidence="4">Uncharacterized protein</fullName>
    </submittedName>
</protein>
<comment type="similarity">
    <text evidence="2">Belongs to the secretoglobin family.</text>
</comment>
<evidence type="ECO:0000256" key="1">
    <source>
        <dbReference type="ARBA" id="ARBA00004613"/>
    </source>
</evidence>
<dbReference type="PANTHER" id="PTHR10136">
    <property type="entry name" value="SECRETOGLOBIN FAMILY 1 MEMBER"/>
    <property type="match status" value="1"/>
</dbReference>
<evidence type="ECO:0000313" key="5">
    <source>
        <dbReference type="Proteomes" id="UP000291020"/>
    </source>
</evidence>
<dbReference type="GO" id="GO:0005576">
    <property type="term" value="C:extracellular region"/>
    <property type="evidence" value="ECO:0007669"/>
    <property type="project" value="UniProtKB-SubCell"/>
</dbReference>
<dbReference type="PROSITE" id="PS51311">
    <property type="entry name" value="SCGB"/>
    <property type="match status" value="1"/>
</dbReference>
<dbReference type="STRING" id="38772.ENSGAGP00000005906"/>
<dbReference type="Gene3D" id="1.10.210.10">
    <property type="entry name" value="Secretoglobin"/>
    <property type="match status" value="1"/>
</dbReference>
<dbReference type="SUPFAM" id="SSF48201">
    <property type="entry name" value="Uteroglobin-like"/>
    <property type="match status" value="1"/>
</dbReference>
<dbReference type="InterPro" id="IPR043215">
    <property type="entry name" value="Secretoglobin_1C-like"/>
</dbReference>
<reference evidence="4" key="3">
    <citation type="submission" date="2025-09" db="UniProtKB">
        <authorList>
            <consortium name="Ensembl"/>
        </authorList>
    </citation>
    <scope>IDENTIFICATION</scope>
</reference>
<accession>A0A452GUX6</accession>
<dbReference type="InterPro" id="IPR035960">
    <property type="entry name" value="Secretoglobin_sf"/>
</dbReference>
<organism evidence="4 5">
    <name type="scientific">Gopherus agassizii</name>
    <name type="common">Agassiz's desert tortoise</name>
    <dbReference type="NCBI Taxonomy" id="38772"/>
    <lineage>
        <taxon>Eukaryota</taxon>
        <taxon>Metazoa</taxon>
        <taxon>Chordata</taxon>
        <taxon>Craniata</taxon>
        <taxon>Vertebrata</taxon>
        <taxon>Euteleostomi</taxon>
        <taxon>Archelosauria</taxon>
        <taxon>Testudinata</taxon>
        <taxon>Testudines</taxon>
        <taxon>Cryptodira</taxon>
        <taxon>Durocryptodira</taxon>
        <taxon>Testudinoidea</taxon>
        <taxon>Testudinidae</taxon>
        <taxon>Gopherus</taxon>
    </lineage>
</organism>
<comment type="subcellular location">
    <subcellularLocation>
        <location evidence="1">Secreted</location>
    </subcellularLocation>
</comment>
<dbReference type="AlphaFoldDB" id="A0A452GUX6"/>
<sequence>SLKYFDIILLNSISCVCIPVTADTCPLLINILNKYLLGLEQLYAGSLSQYKIDDVTKAALAALKKSIDGLSAEHVRAPVSLLVIHYVIQHDTGTNY</sequence>
<dbReference type="Pfam" id="PF01099">
    <property type="entry name" value="Uteroglobin"/>
    <property type="match status" value="1"/>
</dbReference>
<name>A0A452GUX6_9SAUR</name>
<dbReference type="Proteomes" id="UP000291020">
    <property type="component" value="Unassembled WGS sequence"/>
</dbReference>
<evidence type="ECO:0000313" key="4">
    <source>
        <dbReference type="Ensembl" id="ENSGAGP00000005906.1"/>
    </source>
</evidence>
<proteinExistence type="inferred from homology"/>
<dbReference type="PANTHER" id="PTHR10136:SF8">
    <property type="entry name" value="SECRETOGLOBIN FAMILY 1C MEMBER 1-RELATED"/>
    <property type="match status" value="1"/>
</dbReference>
<dbReference type="InterPro" id="IPR016126">
    <property type="entry name" value="Secretoglobin"/>
</dbReference>
<dbReference type="Ensembl" id="ENSGAGT00000006887.1">
    <property type="protein sequence ID" value="ENSGAGP00000005906.1"/>
    <property type="gene ID" value="ENSGAGG00000004802.1"/>
</dbReference>
<evidence type="ECO:0000256" key="2">
    <source>
        <dbReference type="ARBA" id="ARBA00008650"/>
    </source>
</evidence>
<reference evidence="4" key="2">
    <citation type="submission" date="2025-08" db="UniProtKB">
        <authorList>
            <consortium name="Ensembl"/>
        </authorList>
    </citation>
    <scope>IDENTIFICATION</scope>
</reference>
<reference evidence="5" key="1">
    <citation type="journal article" date="2017" name="PLoS ONE">
        <title>The Agassiz's desert tortoise genome provides a resource for the conservation of a threatened species.</title>
        <authorList>
            <person name="Tollis M."/>
            <person name="DeNardo D.F."/>
            <person name="Cornelius J.A."/>
            <person name="Dolby G.A."/>
            <person name="Edwards T."/>
            <person name="Henen B.T."/>
            <person name="Karl A.E."/>
            <person name="Murphy R.W."/>
            <person name="Kusumi K."/>
        </authorList>
    </citation>
    <scope>NUCLEOTIDE SEQUENCE [LARGE SCALE GENOMIC DNA]</scope>
</reference>
<keyword evidence="5" id="KW-1185">Reference proteome</keyword>
<evidence type="ECO:0000256" key="3">
    <source>
        <dbReference type="ARBA" id="ARBA00022525"/>
    </source>
</evidence>
<keyword evidence="3" id="KW-0964">Secreted</keyword>